<keyword evidence="3" id="KW-0804">Transcription</keyword>
<evidence type="ECO:0000256" key="2">
    <source>
        <dbReference type="ARBA" id="ARBA00023125"/>
    </source>
</evidence>
<evidence type="ECO:0000256" key="3">
    <source>
        <dbReference type="ARBA" id="ARBA00023163"/>
    </source>
</evidence>
<gene>
    <name evidence="5" type="ORF">D3226_10515</name>
</gene>
<dbReference type="Pfam" id="PF12833">
    <property type="entry name" value="HTH_18"/>
    <property type="match status" value="2"/>
</dbReference>
<dbReference type="Proteomes" id="UP001646141">
    <property type="component" value="Unassembled WGS sequence"/>
</dbReference>
<dbReference type="Gene3D" id="1.10.10.60">
    <property type="entry name" value="Homeodomain-like"/>
    <property type="match status" value="2"/>
</dbReference>
<feature type="domain" description="HTH araC/xylS-type" evidence="4">
    <location>
        <begin position="373"/>
        <end position="472"/>
    </location>
</feature>
<dbReference type="InterPro" id="IPR014710">
    <property type="entry name" value="RmlC-like_jellyroll"/>
</dbReference>
<dbReference type="InterPro" id="IPR018060">
    <property type="entry name" value="HTH_AraC"/>
</dbReference>
<comment type="caution">
    <text evidence="5">The sequence shown here is derived from an EMBL/GenBank/DDBJ whole genome shotgun (WGS) entry which is preliminary data.</text>
</comment>
<dbReference type="InterPro" id="IPR018062">
    <property type="entry name" value="HTH_AraC-typ_CS"/>
</dbReference>
<dbReference type="PANTHER" id="PTHR11019:SF199">
    <property type="entry name" value="HTH-TYPE TRANSCRIPTIONAL REGULATOR NIMR"/>
    <property type="match status" value="1"/>
</dbReference>
<keyword evidence="6" id="KW-1185">Reference proteome</keyword>
<dbReference type="Gene3D" id="2.60.120.10">
    <property type="entry name" value="Jelly Rolls"/>
    <property type="match status" value="1"/>
</dbReference>
<dbReference type="SUPFAM" id="SSF46689">
    <property type="entry name" value="Homeodomain-like"/>
    <property type="match status" value="2"/>
</dbReference>
<feature type="domain" description="HTH araC/xylS-type" evidence="4">
    <location>
        <begin position="128"/>
        <end position="225"/>
    </location>
</feature>
<keyword evidence="1" id="KW-0805">Transcription regulation</keyword>
<dbReference type="InterPro" id="IPR009057">
    <property type="entry name" value="Homeodomain-like_sf"/>
</dbReference>
<evidence type="ECO:0000313" key="5">
    <source>
        <dbReference type="EMBL" id="MBL3690387.1"/>
    </source>
</evidence>
<evidence type="ECO:0000256" key="1">
    <source>
        <dbReference type="ARBA" id="ARBA00023015"/>
    </source>
</evidence>
<dbReference type="PROSITE" id="PS00041">
    <property type="entry name" value="HTH_ARAC_FAMILY_1"/>
    <property type="match status" value="1"/>
</dbReference>
<accession>A0ABS1SQC3</accession>
<name>A0ABS1SQC3_9MICO</name>
<protein>
    <submittedName>
        <fullName evidence="5">Helix-turn-helix domain-containing protein</fullName>
    </submittedName>
</protein>
<proteinExistence type="predicted"/>
<dbReference type="SMART" id="SM00342">
    <property type="entry name" value="HTH_ARAC"/>
    <property type="match status" value="2"/>
</dbReference>
<sequence length="493" mass="51591">MIESDTVLPAPPLPEPLLYAVLRGTARVTVDGTEHQLSAGTALWLPAGVRPRVFPAPGAVVLPVPALPGGPAEPATTPIAQAQVPGLLHEFGCALGHLAGAERAAVSVQGSAAPHLTAPPMPHSDELRDLAELLTDDPDRGIAEAVSATVAGWSVRTVQRRFTAETGLTLGTWLRQRRVASASELLSRGHDLEWVAHRVGYRSVAGFIRSFAEVAGATPGQWRRAATTPTEAAATLHVPASWERRTHRTWSRVNGAHIAVWAAEGGARVTVGARVLHLTPGEAIIIPAGTPNHVQIPPGSLLLPIGYRSGRTGSVGAPLTPAQLGCLTEPAALDTVESMLAAYTRVGTSGVPSERGFEAVLASSKRQPSSAADSALAHLASLVSREPDTTLAAAAQEIGRPEAELRRIVRERTGEPFAIWLRAARMTRARNRLGHGDSASEVSRATGYSHLPAFSRAFRAVHGAGPATVDVTDLRPAQAAWSHTALPGARGAA</sequence>
<evidence type="ECO:0000259" key="4">
    <source>
        <dbReference type="PROSITE" id="PS01124"/>
    </source>
</evidence>
<dbReference type="PANTHER" id="PTHR11019">
    <property type="entry name" value="HTH-TYPE TRANSCRIPTIONAL REGULATOR NIMR"/>
    <property type="match status" value="1"/>
</dbReference>
<dbReference type="RefSeq" id="WP_202382482.1">
    <property type="nucleotide sequence ID" value="NZ_BAAAMA010000001.1"/>
</dbReference>
<dbReference type="EMBL" id="QYAD01000003">
    <property type="protein sequence ID" value="MBL3690387.1"/>
    <property type="molecule type" value="Genomic_DNA"/>
</dbReference>
<dbReference type="PROSITE" id="PS01124">
    <property type="entry name" value="HTH_ARAC_FAMILY_2"/>
    <property type="match status" value="2"/>
</dbReference>
<reference evidence="5 6" key="1">
    <citation type="submission" date="2018-09" db="EMBL/GenBank/DDBJ databases">
        <title>Comparative genomics of Leucobacter spp.</title>
        <authorList>
            <person name="Reis A.C."/>
            <person name="Kolvenbach B.A."/>
            <person name="Corvini P.F.X."/>
            <person name="Nunes O.C."/>
        </authorList>
    </citation>
    <scope>NUCLEOTIDE SEQUENCE [LARGE SCALE GENOMIC DNA]</scope>
    <source>
        <strain evidence="5 6">L-1</strain>
    </source>
</reference>
<dbReference type="InterPro" id="IPR011051">
    <property type="entry name" value="RmlC_Cupin_sf"/>
</dbReference>
<evidence type="ECO:0000313" key="6">
    <source>
        <dbReference type="Proteomes" id="UP001646141"/>
    </source>
</evidence>
<keyword evidence="2" id="KW-0238">DNA-binding</keyword>
<dbReference type="SUPFAM" id="SSF51182">
    <property type="entry name" value="RmlC-like cupins"/>
    <property type="match status" value="2"/>
</dbReference>
<organism evidence="5 6">
    <name type="scientific">Leucobacter chromiireducens subsp. chromiireducens</name>
    <dbReference type="NCBI Taxonomy" id="660067"/>
    <lineage>
        <taxon>Bacteria</taxon>
        <taxon>Bacillati</taxon>
        <taxon>Actinomycetota</taxon>
        <taxon>Actinomycetes</taxon>
        <taxon>Micrococcales</taxon>
        <taxon>Microbacteriaceae</taxon>
        <taxon>Leucobacter</taxon>
    </lineage>
</organism>